<dbReference type="EMBL" id="JADJZA010000007">
    <property type="protein sequence ID" value="MBK9297676.1"/>
    <property type="molecule type" value="Genomic_DNA"/>
</dbReference>
<comment type="caution">
    <text evidence="1">The sequence shown here is derived from an EMBL/GenBank/DDBJ whole genome shotgun (WGS) entry which is preliminary data.</text>
</comment>
<reference evidence="1 2" key="1">
    <citation type="submission" date="2020-10" db="EMBL/GenBank/DDBJ databases">
        <title>Connecting structure to function with the recovery of over 1000 high-quality activated sludge metagenome-assembled genomes encoding full-length rRNA genes using long-read sequencing.</title>
        <authorList>
            <person name="Singleton C.M."/>
            <person name="Petriglieri F."/>
            <person name="Kristensen J.M."/>
            <person name="Kirkegaard R.H."/>
            <person name="Michaelsen T.Y."/>
            <person name="Andersen M.H."/>
            <person name="Karst S.M."/>
            <person name="Dueholm M.S."/>
            <person name="Nielsen P.H."/>
            <person name="Albertsen M."/>
        </authorList>
    </citation>
    <scope>NUCLEOTIDE SEQUENCE [LARGE SCALE GENOMIC DNA]</scope>
    <source>
        <strain evidence="1">Lyne_18-Q3-R50-59_MAXAC.006</strain>
    </source>
</reference>
<dbReference type="Proteomes" id="UP000727993">
    <property type="component" value="Unassembled WGS sequence"/>
</dbReference>
<proteinExistence type="predicted"/>
<protein>
    <submittedName>
        <fullName evidence="1">Uncharacterized protein</fullName>
    </submittedName>
</protein>
<evidence type="ECO:0000313" key="2">
    <source>
        <dbReference type="Proteomes" id="UP000727993"/>
    </source>
</evidence>
<evidence type="ECO:0000313" key="1">
    <source>
        <dbReference type="EMBL" id="MBK9297676.1"/>
    </source>
</evidence>
<sequence length="177" mass="19324">MELLKVELSGVAAQAETATGSDPYDLGVLGVAVHPKQIDGLEQTVVQMMFDDDRSGFDPSLIDCPLVAEVWSSAGDLVARELFDHDAFRRRLYAEREAEGDQLHGVLVLSEGELPPPYLRLAFLPVPLAGTAGHTLSVVRSARTELIDGIEAAFAEGSLTDRQRRHLIVAIEQRHPE</sequence>
<name>A0A936NDG5_9ACTN</name>
<dbReference type="AlphaFoldDB" id="A0A936NDG5"/>
<organism evidence="1 2">
    <name type="scientific">Candidatus Neomicrothrix subdominans</name>
    <dbReference type="NCBI Taxonomy" id="2954438"/>
    <lineage>
        <taxon>Bacteria</taxon>
        <taxon>Bacillati</taxon>
        <taxon>Actinomycetota</taxon>
        <taxon>Acidimicrobiia</taxon>
        <taxon>Acidimicrobiales</taxon>
        <taxon>Microthrixaceae</taxon>
        <taxon>Candidatus Neomicrothrix</taxon>
    </lineage>
</organism>
<gene>
    <name evidence="1" type="ORF">IPN02_12770</name>
</gene>
<accession>A0A936NDG5</accession>